<feature type="transmembrane region" description="Helical" evidence="1">
    <location>
        <begin position="147"/>
        <end position="165"/>
    </location>
</feature>
<keyword evidence="1" id="KW-0472">Membrane</keyword>
<dbReference type="EMBL" id="AYYP01000024">
    <property type="protein sequence ID" value="KRM64851.1"/>
    <property type="molecule type" value="Genomic_DNA"/>
</dbReference>
<keyword evidence="4" id="KW-1185">Reference proteome</keyword>
<keyword evidence="1" id="KW-1133">Transmembrane helix</keyword>
<evidence type="ECO:0000256" key="2">
    <source>
        <dbReference type="SAM" id="SignalP"/>
    </source>
</evidence>
<sequence length="195" mass="21763">MQYKTHVTTSLALGLPLIVSSQQLSALNVGALLVGCLLPDIDQPTSFLGKRNRLVSGVTHKTLGHRGGTHSLLGLVIVFVMVAFISQRYFNFAGRYFPFWLCTGYLFHLLEDSFSKDGVKWLWPLGKKGIRTGRKWLTYSTGGIGEYLLLGFTFCLLLIEIRLIWLNQLGNFLPSGMLAHLQALTLKLQTIFSSN</sequence>
<proteinExistence type="predicted"/>
<organism evidence="3 4">
    <name type="scientific">Ligilactobacillus agilis DSM 20509</name>
    <dbReference type="NCBI Taxonomy" id="1423718"/>
    <lineage>
        <taxon>Bacteria</taxon>
        <taxon>Bacillati</taxon>
        <taxon>Bacillota</taxon>
        <taxon>Bacilli</taxon>
        <taxon>Lactobacillales</taxon>
        <taxon>Lactobacillaceae</taxon>
        <taxon>Ligilactobacillus</taxon>
    </lineage>
</organism>
<dbReference type="InterPro" id="IPR007404">
    <property type="entry name" value="YdjM-like"/>
</dbReference>
<evidence type="ECO:0000313" key="3">
    <source>
        <dbReference type="EMBL" id="KRM64851.1"/>
    </source>
</evidence>
<feature type="transmembrane region" description="Helical" evidence="1">
    <location>
        <begin position="67"/>
        <end position="85"/>
    </location>
</feature>
<dbReference type="PANTHER" id="PTHR35531">
    <property type="entry name" value="INNER MEMBRANE PROTEIN YBCI-RELATED"/>
    <property type="match status" value="1"/>
</dbReference>
<feature type="signal peptide" evidence="2">
    <location>
        <begin position="1"/>
        <end position="26"/>
    </location>
</feature>
<dbReference type="AlphaFoldDB" id="A0A0R2AMX7"/>
<evidence type="ECO:0000256" key="1">
    <source>
        <dbReference type="SAM" id="Phobius"/>
    </source>
</evidence>
<evidence type="ECO:0000313" key="4">
    <source>
        <dbReference type="Proteomes" id="UP000051008"/>
    </source>
</evidence>
<feature type="chain" id="PRO_5038707370" description="TcpI protein" evidence="2">
    <location>
        <begin position="27"/>
        <end position="195"/>
    </location>
</feature>
<dbReference type="Proteomes" id="UP000051008">
    <property type="component" value="Unassembled WGS sequence"/>
</dbReference>
<dbReference type="Pfam" id="PF04307">
    <property type="entry name" value="YdjM"/>
    <property type="match status" value="1"/>
</dbReference>
<keyword evidence="2" id="KW-0732">Signal</keyword>
<name>A0A0R2AMX7_9LACO</name>
<dbReference type="OrthoDB" id="5459053at2"/>
<dbReference type="PATRIC" id="fig|1423718.3.peg.1756"/>
<gene>
    <name evidence="3" type="ORF">FC14_GL001694</name>
</gene>
<dbReference type="RefSeq" id="WP_056976558.1">
    <property type="nucleotide sequence ID" value="NZ_AYYP01000024.1"/>
</dbReference>
<keyword evidence="1" id="KW-0812">Transmembrane</keyword>
<dbReference type="PANTHER" id="PTHR35531:SF1">
    <property type="entry name" value="INNER MEMBRANE PROTEIN YBCI-RELATED"/>
    <property type="match status" value="1"/>
</dbReference>
<comment type="caution">
    <text evidence="3">The sequence shown here is derived from an EMBL/GenBank/DDBJ whole genome shotgun (WGS) entry which is preliminary data.</text>
</comment>
<reference evidence="3 4" key="1">
    <citation type="journal article" date="2015" name="Genome Announc.">
        <title>Expanding the biotechnology potential of lactobacilli through comparative genomics of 213 strains and associated genera.</title>
        <authorList>
            <person name="Sun Z."/>
            <person name="Harris H.M."/>
            <person name="McCann A."/>
            <person name="Guo C."/>
            <person name="Argimon S."/>
            <person name="Zhang W."/>
            <person name="Yang X."/>
            <person name="Jeffery I.B."/>
            <person name="Cooney J.C."/>
            <person name="Kagawa T.F."/>
            <person name="Liu W."/>
            <person name="Song Y."/>
            <person name="Salvetti E."/>
            <person name="Wrobel A."/>
            <person name="Rasinkangas P."/>
            <person name="Parkhill J."/>
            <person name="Rea M.C."/>
            <person name="O'Sullivan O."/>
            <person name="Ritari J."/>
            <person name="Douillard F.P."/>
            <person name="Paul Ross R."/>
            <person name="Yang R."/>
            <person name="Briner A.E."/>
            <person name="Felis G.E."/>
            <person name="de Vos W.M."/>
            <person name="Barrangou R."/>
            <person name="Klaenhammer T.R."/>
            <person name="Caufield P.W."/>
            <person name="Cui Y."/>
            <person name="Zhang H."/>
            <person name="O'Toole P.W."/>
        </authorList>
    </citation>
    <scope>NUCLEOTIDE SEQUENCE [LARGE SCALE GENOMIC DNA]</scope>
    <source>
        <strain evidence="3 4">DSM 20509</strain>
    </source>
</reference>
<accession>A0A0R2AMX7</accession>
<protein>
    <recommendedName>
        <fullName evidence="5">TcpI protein</fullName>
    </recommendedName>
</protein>
<evidence type="ECO:0008006" key="5">
    <source>
        <dbReference type="Google" id="ProtNLM"/>
    </source>
</evidence>